<dbReference type="OrthoDB" id="7064339at2"/>
<name>A0A2P8F4Z7_9GAMM</name>
<dbReference type="AlphaFoldDB" id="A0A2P8F4Z7"/>
<dbReference type="RefSeq" id="WP_106590218.1">
    <property type="nucleotide sequence ID" value="NZ_PYGI01000001.1"/>
</dbReference>
<organism evidence="1 2">
    <name type="scientific">Marinobacterium halophilum</name>
    <dbReference type="NCBI Taxonomy" id="267374"/>
    <lineage>
        <taxon>Bacteria</taxon>
        <taxon>Pseudomonadati</taxon>
        <taxon>Pseudomonadota</taxon>
        <taxon>Gammaproteobacteria</taxon>
        <taxon>Oceanospirillales</taxon>
        <taxon>Oceanospirillaceae</taxon>
        <taxon>Marinobacterium</taxon>
    </lineage>
</organism>
<accession>A0A2P8F4Z7</accession>
<evidence type="ECO:0000313" key="2">
    <source>
        <dbReference type="Proteomes" id="UP000242133"/>
    </source>
</evidence>
<protein>
    <submittedName>
        <fullName evidence="1">Uncharacterized protein</fullName>
    </submittedName>
</protein>
<dbReference type="Proteomes" id="UP000242133">
    <property type="component" value="Unassembled WGS sequence"/>
</dbReference>
<evidence type="ECO:0000313" key="1">
    <source>
        <dbReference type="EMBL" id="PSL16780.1"/>
    </source>
</evidence>
<dbReference type="EMBL" id="PYGI01000001">
    <property type="protein sequence ID" value="PSL16780.1"/>
    <property type="molecule type" value="Genomic_DNA"/>
</dbReference>
<gene>
    <name evidence="1" type="ORF">CLV44_101179</name>
</gene>
<reference evidence="1 2" key="1">
    <citation type="submission" date="2018-03" db="EMBL/GenBank/DDBJ databases">
        <title>Genomic Encyclopedia of Archaeal and Bacterial Type Strains, Phase II (KMG-II): from individual species to whole genera.</title>
        <authorList>
            <person name="Goeker M."/>
        </authorList>
    </citation>
    <scope>NUCLEOTIDE SEQUENCE [LARGE SCALE GENOMIC DNA]</scope>
    <source>
        <strain evidence="1 2">DSM 17586</strain>
    </source>
</reference>
<keyword evidence="2" id="KW-1185">Reference proteome</keyword>
<comment type="caution">
    <text evidence="1">The sequence shown here is derived from an EMBL/GenBank/DDBJ whole genome shotgun (WGS) entry which is preliminary data.</text>
</comment>
<proteinExistence type="predicted"/>
<sequence length="133" mass="15422">MKGLTNKLQTPSDLLKKLKHDFNRLENSPGDVYVAFDFFVTAEQMPDWIDDRSIRKKHNVLTILSHIANCAKHFKVDRHQSVEYTTSYSSENLDKIMIKVIGNNEDIESEEIEAVAFAKEVLNFWEEFLSEEG</sequence>